<dbReference type="RefSeq" id="WP_066111474.1">
    <property type="nucleotide sequence ID" value="NZ_CP103875.1"/>
</dbReference>
<accession>A0AB36E1A4</accession>
<sequence>MKTDKTRPMINDDGEVRELSKADFDAMKPLADVMPKEFIDMVLAHQSEMEKQGKIKPRTRGKQKSPTKQAVTIRLSPEIIEAFKAEGKGWQSRINEVLLQHIRS</sequence>
<feature type="region of interest" description="Disordered" evidence="1">
    <location>
        <begin position="48"/>
        <end position="70"/>
    </location>
</feature>
<dbReference type="AlphaFoldDB" id="A0AB36E1A4"/>
<proteinExistence type="predicted"/>
<comment type="caution">
    <text evidence="2">The sequence shown here is derived from an EMBL/GenBank/DDBJ whole genome shotgun (WGS) entry which is preliminary data.</text>
</comment>
<dbReference type="Proteomes" id="UP000092527">
    <property type="component" value="Unassembled WGS sequence"/>
</dbReference>
<evidence type="ECO:0000313" key="3">
    <source>
        <dbReference type="Proteomes" id="UP000092527"/>
    </source>
</evidence>
<dbReference type="EMBL" id="JTJU01000049">
    <property type="protein sequence ID" value="OBX09081.1"/>
    <property type="molecule type" value="Genomic_DNA"/>
</dbReference>
<reference evidence="2 3" key="1">
    <citation type="submission" date="2014-11" db="EMBL/GenBank/DDBJ databases">
        <title>Pan-genome of Gallibacterium spp.</title>
        <authorList>
            <person name="Kudirkiene E."/>
            <person name="Bojesen A.M."/>
        </authorList>
    </citation>
    <scope>NUCLEOTIDE SEQUENCE [LARGE SCALE GENOMIC DNA]</scope>
    <source>
        <strain evidence="2 3">18469/18</strain>
    </source>
</reference>
<dbReference type="Pfam" id="PF14384">
    <property type="entry name" value="BrnA_antitoxin"/>
    <property type="match status" value="1"/>
</dbReference>
<feature type="compositionally biased region" description="Basic residues" evidence="1">
    <location>
        <begin position="54"/>
        <end position="65"/>
    </location>
</feature>
<gene>
    <name evidence="2" type="ORF">QV09_08655</name>
</gene>
<evidence type="ECO:0000256" key="1">
    <source>
        <dbReference type="SAM" id="MobiDB-lite"/>
    </source>
</evidence>
<organism evidence="2 3">
    <name type="scientific">Gallibacterium salpingitidis</name>
    <dbReference type="NCBI Taxonomy" id="505341"/>
    <lineage>
        <taxon>Bacteria</taxon>
        <taxon>Pseudomonadati</taxon>
        <taxon>Pseudomonadota</taxon>
        <taxon>Gammaproteobacteria</taxon>
        <taxon>Pasteurellales</taxon>
        <taxon>Pasteurellaceae</taxon>
        <taxon>Gallibacterium</taxon>
    </lineage>
</organism>
<name>A0AB36E1A4_9PAST</name>
<protein>
    <submittedName>
        <fullName evidence="2">Toxin-antitoxin system, antitoxin component</fullName>
    </submittedName>
</protein>
<dbReference type="InterPro" id="IPR025528">
    <property type="entry name" value="BrnA_antitoxin"/>
</dbReference>
<evidence type="ECO:0000313" key="2">
    <source>
        <dbReference type="EMBL" id="OBX09081.1"/>
    </source>
</evidence>